<evidence type="ECO:0000256" key="1">
    <source>
        <dbReference type="SAM" id="MobiDB-lite"/>
    </source>
</evidence>
<organism evidence="2 3">
    <name type="scientific">Halioxenophilus aromaticivorans</name>
    <dbReference type="NCBI Taxonomy" id="1306992"/>
    <lineage>
        <taxon>Bacteria</taxon>
        <taxon>Pseudomonadati</taxon>
        <taxon>Pseudomonadota</taxon>
        <taxon>Gammaproteobacteria</taxon>
        <taxon>Alteromonadales</taxon>
        <taxon>Alteromonadaceae</taxon>
        <taxon>Halioxenophilus</taxon>
    </lineage>
</organism>
<dbReference type="Gene3D" id="2.30.30.40">
    <property type="entry name" value="SH3 Domains"/>
    <property type="match status" value="1"/>
</dbReference>
<evidence type="ECO:0000313" key="2">
    <source>
        <dbReference type="EMBL" id="GAA4937568.1"/>
    </source>
</evidence>
<name>A0AAV3U011_9ALTE</name>
<keyword evidence="3" id="KW-1185">Reference proteome</keyword>
<reference evidence="3" key="1">
    <citation type="journal article" date="2019" name="Int. J. Syst. Evol. Microbiol.">
        <title>The Global Catalogue of Microorganisms (GCM) 10K type strain sequencing project: providing services to taxonomists for standard genome sequencing and annotation.</title>
        <authorList>
            <consortium name="The Broad Institute Genomics Platform"/>
            <consortium name="The Broad Institute Genome Sequencing Center for Infectious Disease"/>
            <person name="Wu L."/>
            <person name="Ma J."/>
        </authorList>
    </citation>
    <scope>NUCLEOTIDE SEQUENCE [LARGE SCALE GENOMIC DNA]</scope>
    <source>
        <strain evidence="3">JCM 19134</strain>
    </source>
</reference>
<sequence>MATILENNVKRILATLVLLILAQATYALPLAQTTATALNVRIAPEGSVVVSLPRYTVVGVVETQGDWTKIMYFPGSDPAPAKHGWVSTYYLRAIKPSNKRTEAQPALPADEMPITNDTASAN</sequence>
<dbReference type="Proteomes" id="UP001409585">
    <property type="component" value="Unassembled WGS sequence"/>
</dbReference>
<feature type="region of interest" description="Disordered" evidence="1">
    <location>
        <begin position="99"/>
        <end position="122"/>
    </location>
</feature>
<proteinExistence type="predicted"/>
<evidence type="ECO:0008006" key="4">
    <source>
        <dbReference type="Google" id="ProtNLM"/>
    </source>
</evidence>
<gene>
    <name evidence="2" type="ORF">GCM10025791_14080</name>
</gene>
<dbReference type="EMBL" id="BAABLX010000009">
    <property type="protein sequence ID" value="GAA4937568.1"/>
    <property type="molecule type" value="Genomic_DNA"/>
</dbReference>
<accession>A0AAV3U011</accession>
<dbReference type="AlphaFoldDB" id="A0AAV3U011"/>
<evidence type="ECO:0000313" key="3">
    <source>
        <dbReference type="Proteomes" id="UP001409585"/>
    </source>
</evidence>
<comment type="caution">
    <text evidence="2">The sequence shown here is derived from an EMBL/GenBank/DDBJ whole genome shotgun (WGS) entry which is preliminary data.</text>
</comment>
<protein>
    <recommendedName>
        <fullName evidence="4">SH3b domain-containing protein</fullName>
    </recommendedName>
</protein>